<protein>
    <submittedName>
        <fullName evidence="1">28121_t:CDS:1</fullName>
    </submittedName>
</protein>
<comment type="caution">
    <text evidence="1">The sequence shown here is derived from an EMBL/GenBank/DDBJ whole genome shotgun (WGS) entry which is preliminary data.</text>
</comment>
<sequence length="42" mass="4997">MLASSFFEESSDNYQDDSRNRRDVFLRISILFFLRILHTGAQ</sequence>
<dbReference type="EMBL" id="CAJVQB010045031">
    <property type="protein sequence ID" value="CAG8832276.1"/>
    <property type="molecule type" value="Genomic_DNA"/>
</dbReference>
<organism evidence="1 2">
    <name type="scientific">Gigaspora margarita</name>
    <dbReference type="NCBI Taxonomy" id="4874"/>
    <lineage>
        <taxon>Eukaryota</taxon>
        <taxon>Fungi</taxon>
        <taxon>Fungi incertae sedis</taxon>
        <taxon>Mucoromycota</taxon>
        <taxon>Glomeromycotina</taxon>
        <taxon>Glomeromycetes</taxon>
        <taxon>Diversisporales</taxon>
        <taxon>Gigasporaceae</taxon>
        <taxon>Gigaspora</taxon>
    </lineage>
</organism>
<feature type="non-terminal residue" evidence="1">
    <location>
        <position position="42"/>
    </location>
</feature>
<dbReference type="Proteomes" id="UP000789901">
    <property type="component" value="Unassembled WGS sequence"/>
</dbReference>
<keyword evidence="2" id="KW-1185">Reference proteome</keyword>
<evidence type="ECO:0000313" key="1">
    <source>
        <dbReference type="EMBL" id="CAG8832276.1"/>
    </source>
</evidence>
<proteinExistence type="predicted"/>
<evidence type="ECO:0000313" key="2">
    <source>
        <dbReference type="Proteomes" id="UP000789901"/>
    </source>
</evidence>
<accession>A0ABN7WH55</accession>
<reference evidence="1 2" key="1">
    <citation type="submission" date="2021-06" db="EMBL/GenBank/DDBJ databases">
        <authorList>
            <person name="Kallberg Y."/>
            <person name="Tangrot J."/>
            <person name="Rosling A."/>
        </authorList>
    </citation>
    <scope>NUCLEOTIDE SEQUENCE [LARGE SCALE GENOMIC DNA]</scope>
    <source>
        <strain evidence="1 2">120-4 pot B 10/14</strain>
    </source>
</reference>
<gene>
    <name evidence="1" type="ORF">GMARGA_LOCUS30978</name>
</gene>
<name>A0ABN7WH55_GIGMA</name>